<dbReference type="InterPro" id="IPR020215">
    <property type="entry name" value="EbsA-like"/>
</dbReference>
<feature type="transmembrane region" description="Helical" evidence="1">
    <location>
        <begin position="44"/>
        <end position="64"/>
    </location>
</feature>
<keyword evidence="1" id="KW-0812">Transmembrane</keyword>
<evidence type="ECO:0000256" key="1">
    <source>
        <dbReference type="SAM" id="Phobius"/>
    </source>
</evidence>
<dbReference type="AlphaFoldDB" id="A0A430B5T6"/>
<gene>
    <name evidence="2" type="ORF">CBF29_00930</name>
</gene>
<dbReference type="EMBL" id="NGKA01000001">
    <property type="protein sequence ID" value="RSU15669.1"/>
    <property type="molecule type" value="Genomic_DNA"/>
</dbReference>
<dbReference type="Pfam" id="PF17255">
    <property type="entry name" value="EbsA"/>
    <property type="match status" value="1"/>
</dbReference>
<name>A0A430B5T6_9ENTE</name>
<evidence type="ECO:0000313" key="2">
    <source>
        <dbReference type="EMBL" id="RSU15669.1"/>
    </source>
</evidence>
<sequence>MEKQLVKYKKYHWQPEISRFVIYWSYTLGLLCFGIIIQLEKIKFNWLTIALICVSLAFILNGWMKYFILTERHLCQWCINPKIKRKVMIKNIESISVGSHGFTLTIKHFKGKIDRNIFLMRKKTMEKFLADVASHSEFKGQIIQMKEKQRRS</sequence>
<keyword evidence="1" id="KW-0472">Membrane</keyword>
<reference evidence="2 3" key="1">
    <citation type="submission" date="2017-05" db="EMBL/GenBank/DDBJ databases">
        <title>Vagococcus spp. assemblies.</title>
        <authorList>
            <person name="Gulvik C.A."/>
        </authorList>
    </citation>
    <scope>NUCLEOTIDE SEQUENCE [LARGE SCALE GENOMIC DNA]</scope>
    <source>
        <strain evidence="2 3">CCUG 51432</strain>
    </source>
</reference>
<dbReference type="RefSeq" id="WP_126806313.1">
    <property type="nucleotide sequence ID" value="NZ_NGKA01000001.1"/>
</dbReference>
<dbReference type="Proteomes" id="UP000287605">
    <property type="component" value="Unassembled WGS sequence"/>
</dbReference>
<keyword evidence="3" id="KW-1185">Reference proteome</keyword>
<feature type="transmembrane region" description="Helical" evidence="1">
    <location>
        <begin position="20"/>
        <end position="38"/>
    </location>
</feature>
<evidence type="ECO:0008006" key="4">
    <source>
        <dbReference type="Google" id="ProtNLM"/>
    </source>
</evidence>
<organism evidence="2 3">
    <name type="scientific">Vagococcus elongatus</name>
    <dbReference type="NCBI Taxonomy" id="180344"/>
    <lineage>
        <taxon>Bacteria</taxon>
        <taxon>Bacillati</taxon>
        <taxon>Bacillota</taxon>
        <taxon>Bacilli</taxon>
        <taxon>Lactobacillales</taxon>
        <taxon>Enterococcaceae</taxon>
        <taxon>Vagococcus</taxon>
    </lineage>
</organism>
<evidence type="ECO:0000313" key="3">
    <source>
        <dbReference type="Proteomes" id="UP000287605"/>
    </source>
</evidence>
<dbReference type="OrthoDB" id="2233065at2"/>
<proteinExistence type="predicted"/>
<accession>A0A430B5T6</accession>
<comment type="caution">
    <text evidence="2">The sequence shown here is derived from an EMBL/GenBank/DDBJ whole genome shotgun (WGS) entry which is preliminary data.</text>
</comment>
<protein>
    <recommendedName>
        <fullName evidence="4">Pore-forming protein</fullName>
    </recommendedName>
</protein>
<keyword evidence="1" id="KW-1133">Transmembrane helix</keyword>